<keyword evidence="9 10" id="KW-0472">Membrane</keyword>
<evidence type="ECO:0000256" key="1">
    <source>
        <dbReference type="ARBA" id="ARBA00004383"/>
    </source>
</evidence>
<feature type="domain" description="TonB C-terminal" evidence="12">
    <location>
        <begin position="134"/>
        <end position="224"/>
    </location>
</feature>
<dbReference type="OrthoDB" id="8724624at2"/>
<evidence type="ECO:0000256" key="9">
    <source>
        <dbReference type="ARBA" id="ARBA00023136"/>
    </source>
</evidence>
<evidence type="ECO:0000256" key="8">
    <source>
        <dbReference type="ARBA" id="ARBA00022989"/>
    </source>
</evidence>
<comment type="similarity">
    <text evidence="2 10">Belongs to the TonB family.</text>
</comment>
<gene>
    <name evidence="13" type="ORF">GEV47_17060</name>
</gene>
<keyword evidence="3 10" id="KW-0813">Transport</keyword>
<dbReference type="InterPro" id="IPR003538">
    <property type="entry name" value="TonB"/>
</dbReference>
<organism evidence="13 14">
    <name type="scientific">Glaciimonas soli</name>
    <dbReference type="NCBI Taxonomy" id="2590999"/>
    <lineage>
        <taxon>Bacteria</taxon>
        <taxon>Pseudomonadati</taxon>
        <taxon>Pseudomonadota</taxon>
        <taxon>Betaproteobacteria</taxon>
        <taxon>Burkholderiales</taxon>
        <taxon>Oxalobacteraceae</taxon>
        <taxon>Glaciimonas</taxon>
    </lineage>
</organism>
<keyword evidence="14" id="KW-1185">Reference proteome</keyword>
<dbReference type="SUPFAM" id="SSF74653">
    <property type="entry name" value="TolA/TonB C-terminal domain"/>
    <property type="match status" value="1"/>
</dbReference>
<accession>A0A843YY44</accession>
<keyword evidence="6 10" id="KW-0812">Transmembrane</keyword>
<feature type="compositionally biased region" description="Basic and acidic residues" evidence="11">
    <location>
        <begin position="66"/>
        <end position="76"/>
    </location>
</feature>
<dbReference type="InterPro" id="IPR037682">
    <property type="entry name" value="TonB_C"/>
</dbReference>
<feature type="region of interest" description="Disordered" evidence="11">
    <location>
        <begin position="54"/>
        <end position="89"/>
    </location>
</feature>
<keyword evidence="7 10" id="KW-0653">Protein transport</keyword>
<evidence type="ECO:0000256" key="4">
    <source>
        <dbReference type="ARBA" id="ARBA00022475"/>
    </source>
</evidence>
<dbReference type="NCBIfam" id="TIGR01352">
    <property type="entry name" value="tonB_Cterm"/>
    <property type="match status" value="1"/>
</dbReference>
<evidence type="ECO:0000256" key="10">
    <source>
        <dbReference type="RuleBase" id="RU362123"/>
    </source>
</evidence>
<comment type="subcellular location">
    <subcellularLocation>
        <location evidence="1 10">Cell inner membrane</location>
        <topology evidence="1 10">Single-pass membrane protein</topology>
        <orientation evidence="1 10">Periplasmic side</orientation>
    </subcellularLocation>
</comment>
<evidence type="ECO:0000259" key="12">
    <source>
        <dbReference type="PROSITE" id="PS52015"/>
    </source>
</evidence>
<dbReference type="GO" id="GO:0005886">
    <property type="term" value="C:plasma membrane"/>
    <property type="evidence" value="ECO:0007669"/>
    <property type="project" value="UniProtKB-SubCell"/>
</dbReference>
<protein>
    <recommendedName>
        <fullName evidence="10">Protein TonB</fullName>
    </recommendedName>
</protein>
<evidence type="ECO:0000256" key="2">
    <source>
        <dbReference type="ARBA" id="ARBA00006555"/>
    </source>
</evidence>
<dbReference type="GO" id="GO:0055085">
    <property type="term" value="P:transmembrane transport"/>
    <property type="evidence" value="ECO:0007669"/>
    <property type="project" value="InterPro"/>
</dbReference>
<dbReference type="PANTHER" id="PTHR33446:SF2">
    <property type="entry name" value="PROTEIN TONB"/>
    <property type="match status" value="1"/>
</dbReference>
<evidence type="ECO:0000256" key="3">
    <source>
        <dbReference type="ARBA" id="ARBA00022448"/>
    </source>
</evidence>
<dbReference type="InterPro" id="IPR006260">
    <property type="entry name" value="TonB/TolA_C"/>
</dbReference>
<evidence type="ECO:0000256" key="6">
    <source>
        <dbReference type="ARBA" id="ARBA00022692"/>
    </source>
</evidence>
<dbReference type="GO" id="GO:0015891">
    <property type="term" value="P:siderophore transport"/>
    <property type="evidence" value="ECO:0007669"/>
    <property type="project" value="InterPro"/>
</dbReference>
<dbReference type="PANTHER" id="PTHR33446">
    <property type="entry name" value="PROTEIN TONB-RELATED"/>
    <property type="match status" value="1"/>
</dbReference>
<evidence type="ECO:0000256" key="5">
    <source>
        <dbReference type="ARBA" id="ARBA00022519"/>
    </source>
</evidence>
<feature type="region of interest" description="Disordered" evidence="11">
    <location>
        <begin position="104"/>
        <end position="128"/>
    </location>
</feature>
<dbReference type="PROSITE" id="PS52015">
    <property type="entry name" value="TONB_CTD"/>
    <property type="match status" value="1"/>
</dbReference>
<dbReference type="GO" id="GO:0030288">
    <property type="term" value="C:outer membrane-bounded periplasmic space"/>
    <property type="evidence" value="ECO:0007669"/>
    <property type="project" value="InterPro"/>
</dbReference>
<feature type="compositionally biased region" description="Pro residues" evidence="11">
    <location>
        <begin position="55"/>
        <end position="65"/>
    </location>
</feature>
<keyword evidence="8 10" id="KW-1133">Transmembrane helix</keyword>
<dbReference type="Gene3D" id="3.30.1150.10">
    <property type="match status" value="1"/>
</dbReference>
<comment type="function">
    <text evidence="10">Interacts with outer membrane receptor proteins that carry out high-affinity binding and energy dependent uptake into the periplasmic space of specific substrates. It could act to transduce energy from the cytoplasmic membrane to specific energy-requiring processes in the outer membrane, resulting in the release into the periplasm of ligands bound by these outer membrane proteins.</text>
</comment>
<dbReference type="GO" id="GO:0015031">
    <property type="term" value="P:protein transport"/>
    <property type="evidence" value="ECO:0007669"/>
    <property type="project" value="UniProtKB-UniRule"/>
</dbReference>
<dbReference type="Proteomes" id="UP000451565">
    <property type="component" value="Unassembled WGS sequence"/>
</dbReference>
<dbReference type="InterPro" id="IPR051045">
    <property type="entry name" value="TonB-dependent_transducer"/>
</dbReference>
<dbReference type="Pfam" id="PF03544">
    <property type="entry name" value="TonB_C"/>
    <property type="match status" value="1"/>
</dbReference>
<sequence>MDFAENGESPSRNITGIVAVILLHVLIIYALLTGLARKVVEVIQQPVIATIVPEVIPPKPPPPPKPKVEKTVEPKTKAPPPPYVPPPEVKVQVQPQKDVISAVTHDAPPTHDLPPPSNDQPVANAKPEEAHKAATPATAVSSTCVKPEYPRQSLQDEEQGTVTLAFLVSAQGKVIESRVDHSSGSHALDRAALSALSQCSFKPGTVDGKPQESWTKMQYVWRLE</sequence>
<keyword evidence="10" id="KW-0735">Signal-anchor</keyword>
<feature type="compositionally biased region" description="Pro residues" evidence="11">
    <location>
        <begin position="77"/>
        <end position="88"/>
    </location>
</feature>
<dbReference type="EMBL" id="WINI01000009">
    <property type="protein sequence ID" value="MQR02388.1"/>
    <property type="molecule type" value="Genomic_DNA"/>
</dbReference>
<evidence type="ECO:0000313" key="13">
    <source>
        <dbReference type="EMBL" id="MQR02388.1"/>
    </source>
</evidence>
<dbReference type="GO" id="GO:0031992">
    <property type="term" value="F:energy transducer activity"/>
    <property type="evidence" value="ECO:0007669"/>
    <property type="project" value="InterPro"/>
</dbReference>
<evidence type="ECO:0000256" key="11">
    <source>
        <dbReference type="SAM" id="MobiDB-lite"/>
    </source>
</evidence>
<dbReference type="RefSeq" id="WP_153236023.1">
    <property type="nucleotide sequence ID" value="NZ_WINI01000009.1"/>
</dbReference>
<reference evidence="13 14" key="1">
    <citation type="submission" date="2019-10" db="EMBL/GenBank/DDBJ databases">
        <title>Glaciimonas soli sp. nov., a psychrophilic bacterium isolated from the forest soil of a high elevation mountain in Taiwan.</title>
        <authorList>
            <person name="Wang L.-T."/>
            <person name="Shieh W.Y."/>
        </authorList>
    </citation>
    <scope>NUCLEOTIDE SEQUENCE [LARGE SCALE GENOMIC DNA]</scope>
    <source>
        <strain evidence="13 14">GS1</strain>
    </source>
</reference>
<dbReference type="AlphaFoldDB" id="A0A843YY44"/>
<keyword evidence="5 10" id="KW-0997">Cell inner membrane</keyword>
<proteinExistence type="inferred from homology"/>
<evidence type="ECO:0000256" key="7">
    <source>
        <dbReference type="ARBA" id="ARBA00022927"/>
    </source>
</evidence>
<dbReference type="PRINTS" id="PR01374">
    <property type="entry name" value="TONBPROTEIN"/>
</dbReference>
<evidence type="ECO:0000313" key="14">
    <source>
        <dbReference type="Proteomes" id="UP000451565"/>
    </source>
</evidence>
<name>A0A843YY44_9BURK</name>
<keyword evidence="4 10" id="KW-1003">Cell membrane</keyword>
<feature type="transmembrane region" description="Helical" evidence="10">
    <location>
        <begin position="14"/>
        <end position="32"/>
    </location>
</feature>
<comment type="caution">
    <text evidence="13">The sequence shown here is derived from an EMBL/GenBank/DDBJ whole genome shotgun (WGS) entry which is preliminary data.</text>
</comment>